<feature type="transmembrane region" description="Helical" evidence="7">
    <location>
        <begin position="491"/>
        <end position="510"/>
    </location>
</feature>
<feature type="transmembrane region" description="Helical" evidence="7">
    <location>
        <begin position="282"/>
        <end position="302"/>
    </location>
</feature>
<accession>A0A1M2VIV6</accession>
<name>A0A1M2VIV6_TRAPU</name>
<dbReference type="Proteomes" id="UP000184267">
    <property type="component" value="Unassembled WGS sequence"/>
</dbReference>
<dbReference type="PROSITE" id="PS50850">
    <property type="entry name" value="MFS"/>
    <property type="match status" value="1"/>
</dbReference>
<dbReference type="FunFam" id="1.20.1250.20:FF:000286">
    <property type="entry name" value="MFS efflux transporter"/>
    <property type="match status" value="1"/>
</dbReference>
<evidence type="ECO:0000256" key="5">
    <source>
        <dbReference type="ARBA" id="ARBA00022989"/>
    </source>
</evidence>
<dbReference type="GO" id="GO:0016020">
    <property type="term" value="C:membrane"/>
    <property type="evidence" value="ECO:0007669"/>
    <property type="project" value="TreeGrafter"/>
</dbReference>
<feature type="transmembrane region" description="Helical" evidence="7">
    <location>
        <begin position="427"/>
        <end position="445"/>
    </location>
</feature>
<proteinExistence type="inferred from homology"/>
<feature type="domain" description="Major facilitator superfamily (MFS) profile" evidence="8">
    <location>
        <begin position="338"/>
        <end position="518"/>
    </location>
</feature>
<protein>
    <submittedName>
        <fullName evidence="9">Bypass of stop codon protein 6</fullName>
    </submittedName>
</protein>
<gene>
    <name evidence="9" type="ORF">TRAPUB_1658</name>
</gene>
<keyword evidence="3" id="KW-0813">Transport</keyword>
<evidence type="ECO:0000256" key="2">
    <source>
        <dbReference type="ARBA" id="ARBA00008335"/>
    </source>
</evidence>
<comment type="caution">
    <text evidence="9">The sequence shown here is derived from an EMBL/GenBank/DDBJ whole genome shotgun (WGS) entry which is preliminary data.</text>
</comment>
<organism evidence="9 10">
    <name type="scientific">Trametes pubescens</name>
    <name type="common">White-rot fungus</name>
    <dbReference type="NCBI Taxonomy" id="154538"/>
    <lineage>
        <taxon>Eukaryota</taxon>
        <taxon>Fungi</taxon>
        <taxon>Dikarya</taxon>
        <taxon>Basidiomycota</taxon>
        <taxon>Agaricomycotina</taxon>
        <taxon>Agaricomycetes</taxon>
        <taxon>Polyporales</taxon>
        <taxon>Polyporaceae</taxon>
        <taxon>Trametes</taxon>
    </lineage>
</organism>
<feature type="transmembrane region" description="Helical" evidence="7">
    <location>
        <begin position="457"/>
        <end position="479"/>
    </location>
</feature>
<evidence type="ECO:0000256" key="4">
    <source>
        <dbReference type="ARBA" id="ARBA00022692"/>
    </source>
</evidence>
<keyword evidence="6 7" id="KW-0472">Membrane</keyword>
<evidence type="ECO:0000313" key="10">
    <source>
        <dbReference type="Proteomes" id="UP000184267"/>
    </source>
</evidence>
<sequence>MPAAGPSSASPRPSVDIAVFDEHDMDTFPHPAEKGTLRAFSSSALELPETYSASSLELPHTLTSERIRRRSELSRFRPLDSPPAVEPESIELPVIQEYSESGGKKQLDFRETAIPSRDNDVEIAPSFPSSLAPSIRLDEDTDSTAPAISAAQKAVYRRKHAIHFATLCFTIFLNGWNDGTTGPLLPRIQSYYHVSWRRHSSVLQIAAYAIMIPGGPFELMCLSFVIIGFGLSLQNSHANGFVASGRNHVSTKICLLHATYGFGALVAPLISTQFAEQKHWSFHYMISCALYILNTTMIWFVFRGRRQDEIKAEVDDLTIDPNAVDSNKYKQIFGIREVHFLSVFALIYVGTEVTIGSWSVSYVQEKRHGTANSGYISSGFFGGLMLGRIVLMWLNRKIGERRALFLYALLAIQLEVTVWVVPSLIENAIAVAFVGLLLGPMYPILVNHSTKILPRWLLTGCMGYIAGVGQAGSAVLPFITGLLASRFGIASLQPFIVSMMSTMIVIWALIPRVRQVPT</sequence>
<evidence type="ECO:0000256" key="1">
    <source>
        <dbReference type="ARBA" id="ARBA00004127"/>
    </source>
</evidence>
<feature type="transmembrane region" description="Helical" evidence="7">
    <location>
        <begin position="338"/>
        <end position="360"/>
    </location>
</feature>
<comment type="similarity">
    <text evidence="2">Belongs to the major facilitator superfamily.</text>
</comment>
<evidence type="ECO:0000256" key="6">
    <source>
        <dbReference type="ARBA" id="ARBA00023136"/>
    </source>
</evidence>
<keyword evidence="4 7" id="KW-0812">Transmembrane</keyword>
<dbReference type="PANTHER" id="PTHR23514">
    <property type="entry name" value="BYPASS OF STOP CODON PROTEIN 6"/>
    <property type="match status" value="1"/>
</dbReference>
<dbReference type="SUPFAM" id="SSF103473">
    <property type="entry name" value="MFS general substrate transporter"/>
    <property type="match status" value="1"/>
</dbReference>
<reference evidence="9 10" key="1">
    <citation type="submission" date="2016-10" db="EMBL/GenBank/DDBJ databases">
        <title>Genome sequence of the basidiomycete white-rot fungus Trametes pubescens.</title>
        <authorList>
            <person name="Makela M.R."/>
            <person name="Granchi Z."/>
            <person name="Peng M."/>
            <person name="De Vries R.P."/>
            <person name="Grigoriev I."/>
            <person name="Riley R."/>
            <person name="Hilden K."/>
        </authorList>
    </citation>
    <scope>NUCLEOTIDE SEQUENCE [LARGE SCALE GENOMIC DNA]</scope>
    <source>
        <strain evidence="9 10">FBCC735</strain>
    </source>
</reference>
<dbReference type="InterPro" id="IPR020846">
    <property type="entry name" value="MFS_dom"/>
</dbReference>
<dbReference type="Pfam" id="PF07690">
    <property type="entry name" value="MFS_1"/>
    <property type="match status" value="1"/>
</dbReference>
<comment type="subcellular location">
    <subcellularLocation>
        <location evidence="1">Endomembrane system</location>
        <topology evidence="1">Multi-pass membrane protein</topology>
    </subcellularLocation>
</comment>
<evidence type="ECO:0000256" key="3">
    <source>
        <dbReference type="ARBA" id="ARBA00022448"/>
    </source>
</evidence>
<evidence type="ECO:0000256" key="7">
    <source>
        <dbReference type="SAM" id="Phobius"/>
    </source>
</evidence>
<dbReference type="GO" id="GO:0012505">
    <property type="term" value="C:endomembrane system"/>
    <property type="evidence" value="ECO:0007669"/>
    <property type="project" value="UniProtKB-SubCell"/>
</dbReference>
<dbReference type="OrthoDB" id="413079at2759"/>
<keyword evidence="5 7" id="KW-1133">Transmembrane helix</keyword>
<feature type="transmembrane region" description="Helical" evidence="7">
    <location>
        <begin position="372"/>
        <end position="391"/>
    </location>
</feature>
<dbReference type="EMBL" id="MNAD01001172">
    <property type="protein sequence ID" value="OJT07473.1"/>
    <property type="molecule type" value="Genomic_DNA"/>
</dbReference>
<dbReference type="OMA" id="IVLMWLN"/>
<dbReference type="InterPro" id="IPR036259">
    <property type="entry name" value="MFS_trans_sf"/>
</dbReference>
<dbReference type="Gene3D" id="1.20.1250.20">
    <property type="entry name" value="MFS general substrate transporter like domains"/>
    <property type="match status" value="2"/>
</dbReference>
<dbReference type="GO" id="GO:0022857">
    <property type="term" value="F:transmembrane transporter activity"/>
    <property type="evidence" value="ECO:0007669"/>
    <property type="project" value="InterPro"/>
</dbReference>
<keyword evidence="10" id="KW-1185">Reference proteome</keyword>
<feature type="transmembrane region" description="Helical" evidence="7">
    <location>
        <begin position="253"/>
        <end position="270"/>
    </location>
</feature>
<dbReference type="InterPro" id="IPR051788">
    <property type="entry name" value="MFS_Transporter"/>
</dbReference>
<dbReference type="PANTHER" id="PTHR23514:SF3">
    <property type="entry name" value="BYPASS OF STOP CODON PROTEIN 6"/>
    <property type="match status" value="1"/>
</dbReference>
<dbReference type="InterPro" id="IPR011701">
    <property type="entry name" value="MFS"/>
</dbReference>
<evidence type="ECO:0000313" key="9">
    <source>
        <dbReference type="EMBL" id="OJT07473.1"/>
    </source>
</evidence>
<feature type="transmembrane region" description="Helical" evidence="7">
    <location>
        <begin position="205"/>
        <end position="233"/>
    </location>
</feature>
<dbReference type="AlphaFoldDB" id="A0A1M2VIV6"/>
<feature type="transmembrane region" description="Helical" evidence="7">
    <location>
        <begin position="403"/>
        <end position="421"/>
    </location>
</feature>
<evidence type="ECO:0000259" key="8">
    <source>
        <dbReference type="PROSITE" id="PS50850"/>
    </source>
</evidence>